<protein>
    <submittedName>
        <fullName evidence="1">Uncharacterized protein</fullName>
    </submittedName>
</protein>
<name>A0ABT7BB92_9CYAN</name>
<reference evidence="1 2" key="1">
    <citation type="submission" date="2023-01" db="EMBL/GenBank/DDBJ databases">
        <title>Novel diversity within Roseofilum (Cyanobacteria; Desertifilaceae) from marine benthic mats with descriptions of four novel species.</title>
        <authorList>
            <person name="Wang Y."/>
            <person name="Berthold D.E."/>
            <person name="Hu J."/>
            <person name="Lefler F.W."/>
            <person name="Laughinghouse H.D. IV."/>
        </authorList>
    </citation>
    <scope>NUCLEOTIDE SEQUENCE [LARGE SCALE GENOMIC DNA]</scope>
    <source>
        <strain evidence="1 2">BLCC-M114</strain>
    </source>
</reference>
<accession>A0ABT7BB92</accession>
<keyword evidence="2" id="KW-1185">Reference proteome</keyword>
<organism evidence="1 2">
    <name type="scientific">Roseofilum capinflatum BLCC-M114</name>
    <dbReference type="NCBI Taxonomy" id="3022440"/>
    <lineage>
        <taxon>Bacteria</taxon>
        <taxon>Bacillati</taxon>
        <taxon>Cyanobacteriota</taxon>
        <taxon>Cyanophyceae</taxon>
        <taxon>Desertifilales</taxon>
        <taxon>Desertifilaceae</taxon>
        <taxon>Roseofilum</taxon>
        <taxon>Roseofilum capinflatum</taxon>
    </lineage>
</organism>
<evidence type="ECO:0000313" key="1">
    <source>
        <dbReference type="EMBL" id="MDJ1175879.1"/>
    </source>
</evidence>
<dbReference type="Proteomes" id="UP001235849">
    <property type="component" value="Unassembled WGS sequence"/>
</dbReference>
<sequence length="86" mass="10087">MPRFNPYTLQMQITRMFQSGQSFFAQMKVNDWLKEHNQDPNDYTIEFVQIPAPPGSDEVYAIAIQIERKDGQPVEEWLLAELNRQG</sequence>
<proteinExistence type="predicted"/>
<evidence type="ECO:0000313" key="2">
    <source>
        <dbReference type="Proteomes" id="UP001235849"/>
    </source>
</evidence>
<dbReference type="EMBL" id="JAQOSO010000092">
    <property type="protein sequence ID" value="MDJ1175879.1"/>
    <property type="molecule type" value="Genomic_DNA"/>
</dbReference>
<dbReference type="RefSeq" id="WP_283768171.1">
    <property type="nucleotide sequence ID" value="NZ_JAQOSO010000092.1"/>
</dbReference>
<gene>
    <name evidence="1" type="ORF">PMG25_17460</name>
</gene>
<comment type="caution">
    <text evidence="1">The sequence shown here is derived from an EMBL/GenBank/DDBJ whole genome shotgun (WGS) entry which is preliminary data.</text>
</comment>